<evidence type="ECO:0000259" key="6">
    <source>
        <dbReference type="PROSITE" id="PS50110"/>
    </source>
</evidence>
<dbReference type="Gene3D" id="3.40.50.2300">
    <property type="match status" value="1"/>
</dbReference>
<evidence type="ECO:0000256" key="3">
    <source>
        <dbReference type="PROSITE-ProRule" id="PRU00169"/>
    </source>
</evidence>
<reference evidence="7 8" key="1">
    <citation type="submission" date="2020-04" db="EMBL/GenBank/DDBJ databases">
        <authorList>
            <person name="De Canck E."/>
        </authorList>
    </citation>
    <scope>NUCLEOTIDE SEQUENCE [LARGE SCALE GENOMIC DNA]</scope>
    <source>
        <strain evidence="7 8">LMG 28614</strain>
    </source>
</reference>
<dbReference type="PANTHER" id="PTHR45566">
    <property type="entry name" value="HTH-TYPE TRANSCRIPTIONAL REGULATOR YHJB-RELATED"/>
    <property type="match status" value="1"/>
</dbReference>
<evidence type="ECO:0000259" key="5">
    <source>
        <dbReference type="PROSITE" id="PS50043"/>
    </source>
</evidence>
<feature type="domain" description="HTH luxR-type" evidence="5">
    <location>
        <begin position="196"/>
        <end position="261"/>
    </location>
</feature>
<dbReference type="GO" id="GO:0006355">
    <property type="term" value="P:regulation of DNA-templated transcription"/>
    <property type="evidence" value="ECO:0007669"/>
    <property type="project" value="InterPro"/>
</dbReference>
<dbReference type="InterPro" id="IPR011006">
    <property type="entry name" value="CheY-like_superfamily"/>
</dbReference>
<dbReference type="EMBL" id="CADIKK010000032">
    <property type="protein sequence ID" value="CAB3802113.1"/>
    <property type="molecule type" value="Genomic_DNA"/>
</dbReference>
<dbReference type="PANTHER" id="PTHR45566:SF1">
    <property type="entry name" value="HTH-TYPE TRANSCRIPTIONAL REGULATOR YHJB-RELATED"/>
    <property type="match status" value="1"/>
</dbReference>
<dbReference type="PRINTS" id="PR00038">
    <property type="entry name" value="HTHLUXR"/>
</dbReference>
<sequence length="267" mass="28060">MKFLVADDHELIRQGVKGMLRGLDPDAQFDEADSWETLASAARPDADHDLAIVDLHMPGMTGASSLEVLLKANPALPVVVLSAEESPDEMRAVLAAGALGFVPKRQPASVMLKAIELVLSGGAYVPMEALSLLGSRDAPAAPARAEAATTGAMAQGAAQSGAQDTAVQSADRQGSGQGGATLTEPITQVPALQPHQQHLLENLSPRQQDIMRLVHRGWTNKMIARDLGVAEGTVKVHLSVIFRALGVHNRSTAIAVINGWLEAGKTL</sequence>
<dbReference type="InterPro" id="IPR036388">
    <property type="entry name" value="WH-like_DNA-bd_sf"/>
</dbReference>
<dbReference type="PROSITE" id="PS50110">
    <property type="entry name" value="RESPONSE_REGULATORY"/>
    <property type="match status" value="1"/>
</dbReference>
<dbReference type="SMART" id="SM00421">
    <property type="entry name" value="HTH_LUXR"/>
    <property type="match status" value="1"/>
</dbReference>
<feature type="region of interest" description="Disordered" evidence="4">
    <location>
        <begin position="144"/>
        <end position="182"/>
    </location>
</feature>
<dbReference type="InterPro" id="IPR051015">
    <property type="entry name" value="EvgA-like"/>
</dbReference>
<evidence type="ECO:0000256" key="2">
    <source>
        <dbReference type="ARBA" id="ARBA00023125"/>
    </source>
</evidence>
<evidence type="ECO:0000256" key="1">
    <source>
        <dbReference type="ARBA" id="ARBA00022553"/>
    </source>
</evidence>
<feature type="compositionally biased region" description="Low complexity" evidence="4">
    <location>
        <begin position="144"/>
        <end position="166"/>
    </location>
</feature>
<evidence type="ECO:0000313" key="8">
    <source>
        <dbReference type="Proteomes" id="UP000494365"/>
    </source>
</evidence>
<dbReference type="InterPro" id="IPR058245">
    <property type="entry name" value="NreC/VraR/RcsB-like_REC"/>
</dbReference>
<dbReference type="InterPro" id="IPR001789">
    <property type="entry name" value="Sig_transdc_resp-reg_receiver"/>
</dbReference>
<dbReference type="GO" id="GO:0000160">
    <property type="term" value="P:phosphorelay signal transduction system"/>
    <property type="evidence" value="ECO:0007669"/>
    <property type="project" value="InterPro"/>
</dbReference>
<dbReference type="Pfam" id="PF00072">
    <property type="entry name" value="Response_reg"/>
    <property type="match status" value="1"/>
</dbReference>
<keyword evidence="1 3" id="KW-0597">Phosphoprotein</keyword>
<dbReference type="Proteomes" id="UP000494365">
    <property type="component" value="Unassembled WGS sequence"/>
</dbReference>
<dbReference type="Gene3D" id="1.10.10.10">
    <property type="entry name" value="Winged helix-like DNA-binding domain superfamily/Winged helix DNA-binding domain"/>
    <property type="match status" value="1"/>
</dbReference>
<dbReference type="CDD" id="cd06170">
    <property type="entry name" value="LuxR_C_like"/>
    <property type="match status" value="1"/>
</dbReference>
<organism evidence="7 8">
    <name type="scientific">Paraburkholderia ultramafica</name>
    <dbReference type="NCBI Taxonomy" id="1544867"/>
    <lineage>
        <taxon>Bacteria</taxon>
        <taxon>Pseudomonadati</taxon>
        <taxon>Pseudomonadota</taxon>
        <taxon>Betaproteobacteria</taxon>
        <taxon>Burkholderiales</taxon>
        <taxon>Burkholderiaceae</taxon>
        <taxon>Paraburkholderia</taxon>
    </lineage>
</organism>
<dbReference type="InterPro" id="IPR000792">
    <property type="entry name" value="Tscrpt_reg_LuxR_C"/>
</dbReference>
<name>A0A6S7CZU1_9BURK</name>
<keyword evidence="2" id="KW-0238">DNA-binding</keyword>
<dbReference type="AlphaFoldDB" id="A0A6S7CZU1"/>
<dbReference type="RefSeq" id="WP_175152560.1">
    <property type="nucleotide sequence ID" value="NZ_CADIKK010000032.1"/>
</dbReference>
<accession>A0A6S7CZU1</accession>
<evidence type="ECO:0000256" key="4">
    <source>
        <dbReference type="SAM" id="MobiDB-lite"/>
    </source>
</evidence>
<evidence type="ECO:0000313" key="7">
    <source>
        <dbReference type="EMBL" id="CAB3802113.1"/>
    </source>
</evidence>
<feature type="domain" description="Response regulatory" evidence="6">
    <location>
        <begin position="2"/>
        <end position="119"/>
    </location>
</feature>
<protein>
    <submittedName>
        <fullName evidence="7">Transcriptional regulatory protein DegU</fullName>
    </submittedName>
</protein>
<feature type="modified residue" description="4-aspartylphosphate" evidence="3">
    <location>
        <position position="54"/>
    </location>
</feature>
<gene>
    <name evidence="7" type="primary">degU_2</name>
    <name evidence="7" type="ORF">LMG28614_05547</name>
</gene>
<dbReference type="PROSITE" id="PS50043">
    <property type="entry name" value="HTH_LUXR_2"/>
    <property type="match status" value="1"/>
</dbReference>
<dbReference type="CDD" id="cd17535">
    <property type="entry name" value="REC_NarL-like"/>
    <property type="match status" value="1"/>
</dbReference>
<dbReference type="SMART" id="SM00448">
    <property type="entry name" value="REC"/>
    <property type="match status" value="1"/>
</dbReference>
<dbReference type="GO" id="GO:0003677">
    <property type="term" value="F:DNA binding"/>
    <property type="evidence" value="ECO:0007669"/>
    <property type="project" value="UniProtKB-KW"/>
</dbReference>
<dbReference type="Pfam" id="PF00196">
    <property type="entry name" value="GerE"/>
    <property type="match status" value="1"/>
</dbReference>
<dbReference type="InterPro" id="IPR016032">
    <property type="entry name" value="Sig_transdc_resp-reg_C-effctor"/>
</dbReference>
<proteinExistence type="predicted"/>
<dbReference type="SUPFAM" id="SSF52172">
    <property type="entry name" value="CheY-like"/>
    <property type="match status" value="1"/>
</dbReference>
<dbReference type="SUPFAM" id="SSF46894">
    <property type="entry name" value="C-terminal effector domain of the bipartite response regulators"/>
    <property type="match status" value="1"/>
</dbReference>
<keyword evidence="8" id="KW-1185">Reference proteome</keyword>